<dbReference type="InterPro" id="IPR016193">
    <property type="entry name" value="Cytidine_deaminase-like"/>
</dbReference>
<dbReference type="SUPFAM" id="SSF53927">
    <property type="entry name" value="Cytidine deaminase-like"/>
    <property type="match status" value="1"/>
</dbReference>
<reference evidence="2" key="1">
    <citation type="submission" date="2020-06" db="EMBL/GenBank/DDBJ databases">
        <title>Nostoc edaphicum CCNP1411 genome.</title>
        <authorList>
            <person name="Fidor A."/>
            <person name="Grabski M."/>
            <person name="Gawor J."/>
            <person name="Gromadka R."/>
            <person name="Wegrzyn G."/>
            <person name="Mazur-Marzec H."/>
        </authorList>
    </citation>
    <scope>NUCLEOTIDE SEQUENCE [LARGE SCALE GENOMIC DNA]</scope>
    <source>
        <strain evidence="2">CCNP1411</strain>
    </source>
</reference>
<dbReference type="AlphaFoldDB" id="A0A7D7R0E8"/>
<keyword evidence="2" id="KW-1185">Reference proteome</keyword>
<proteinExistence type="predicted"/>
<gene>
    <name evidence="1" type="ORF">HUN01_04605</name>
</gene>
<dbReference type="EMBL" id="CP054698">
    <property type="protein sequence ID" value="QMS86886.1"/>
    <property type="molecule type" value="Genomic_DNA"/>
</dbReference>
<sequence length="43" mass="4614">MPECLPNPPVVCVIIDAQKVVAQGYTRAPGKNHAEADALKQIQ</sequence>
<organism evidence="1 2">
    <name type="scientific">Nostoc edaphicum CCNP1411</name>
    <dbReference type="NCBI Taxonomy" id="1472755"/>
    <lineage>
        <taxon>Bacteria</taxon>
        <taxon>Bacillati</taxon>
        <taxon>Cyanobacteriota</taxon>
        <taxon>Cyanophyceae</taxon>
        <taxon>Nostocales</taxon>
        <taxon>Nostocaceae</taxon>
        <taxon>Nostoc</taxon>
    </lineage>
</organism>
<protein>
    <submittedName>
        <fullName evidence="1">Uncharacterized protein</fullName>
    </submittedName>
</protein>
<dbReference type="Proteomes" id="UP000514713">
    <property type="component" value="Chromosome"/>
</dbReference>
<dbReference type="GO" id="GO:0003824">
    <property type="term" value="F:catalytic activity"/>
    <property type="evidence" value="ECO:0007669"/>
    <property type="project" value="InterPro"/>
</dbReference>
<dbReference type="KEGG" id="ned:HUN01_04605"/>
<dbReference type="Gene3D" id="3.40.140.10">
    <property type="entry name" value="Cytidine Deaminase, domain 2"/>
    <property type="match status" value="1"/>
</dbReference>
<name>A0A7D7R0E8_9NOSO</name>
<evidence type="ECO:0000313" key="1">
    <source>
        <dbReference type="EMBL" id="QMS86886.1"/>
    </source>
</evidence>
<accession>A0A7D7R0E8</accession>
<evidence type="ECO:0000313" key="2">
    <source>
        <dbReference type="Proteomes" id="UP000514713"/>
    </source>
</evidence>